<comment type="similarity">
    <text evidence="1">Belongs to the oxygen-dependent FAD-linked oxidoreductase family.</text>
</comment>
<keyword evidence="7" id="KW-1185">Reference proteome</keyword>
<comment type="caution">
    <text evidence="6">The sequence shown here is derived from an EMBL/GenBank/DDBJ whole genome shotgun (WGS) entry which is preliminary data.</text>
</comment>
<dbReference type="Gene3D" id="3.30.465.10">
    <property type="match status" value="1"/>
</dbReference>
<dbReference type="EMBL" id="MU032346">
    <property type="protein sequence ID" value="KAF3766657.1"/>
    <property type="molecule type" value="Genomic_DNA"/>
</dbReference>
<evidence type="ECO:0000256" key="1">
    <source>
        <dbReference type="ARBA" id="ARBA00005466"/>
    </source>
</evidence>
<dbReference type="Gene3D" id="3.30.43.10">
    <property type="entry name" value="Uridine Diphospho-n-acetylenolpyruvylglucosamine Reductase, domain 2"/>
    <property type="match status" value="1"/>
</dbReference>
<dbReference type="PANTHER" id="PTHR42973:SF7">
    <property type="entry name" value="FAD-BINDING PCMH-TYPE DOMAIN-CONTAINING PROTEIN"/>
    <property type="match status" value="1"/>
</dbReference>
<dbReference type="Gene3D" id="3.40.462.20">
    <property type="match status" value="1"/>
</dbReference>
<dbReference type="InterPro" id="IPR036318">
    <property type="entry name" value="FAD-bd_PCMH-like_sf"/>
</dbReference>
<reference evidence="6" key="1">
    <citation type="journal article" date="2020" name="Phytopathology">
        <title>Genome sequence of the chestnut blight fungus Cryphonectria parasitica EP155: A fundamental resource for an archetypical invasive plant pathogen.</title>
        <authorList>
            <person name="Crouch J.A."/>
            <person name="Dawe A."/>
            <person name="Aerts A."/>
            <person name="Barry K."/>
            <person name="Churchill A.C.L."/>
            <person name="Grimwood J."/>
            <person name="Hillman B."/>
            <person name="Milgroom M.G."/>
            <person name="Pangilinan J."/>
            <person name="Smith M."/>
            <person name="Salamov A."/>
            <person name="Schmutz J."/>
            <person name="Yadav J."/>
            <person name="Grigoriev I.V."/>
            <person name="Nuss D."/>
        </authorList>
    </citation>
    <scope>NUCLEOTIDE SEQUENCE</scope>
    <source>
        <strain evidence="6">EP155</strain>
    </source>
</reference>
<evidence type="ECO:0000256" key="3">
    <source>
        <dbReference type="ARBA" id="ARBA00022827"/>
    </source>
</evidence>
<gene>
    <name evidence="6" type="ORF">M406DRAFT_355316</name>
</gene>
<dbReference type="InterPro" id="IPR016169">
    <property type="entry name" value="FAD-bd_PCMH_sub2"/>
</dbReference>
<evidence type="ECO:0000256" key="2">
    <source>
        <dbReference type="ARBA" id="ARBA00022630"/>
    </source>
</evidence>
<sequence length="451" mass="48549">MAQSKFETELESLQAQHPDIKLHTPASPDYESLRKTYIVTTAKPVAIARPQTADDVQALVKACVDKGIDFNIRTGGHNCVGRSLVDGALLIDMRDIAYVNISEDKKTAKIGGGILAGGLLKALGEHGLITPCGSTASVGYVGWSTAGGYGPFSSLYGPGVDQIVGAKLVNYKGDLIDASDELLKGIRGAGYIFGAIVELTIKVFPLKEMLVSTLIYESSDMQSTWATLTSGLKGLDLPPASYVQLFAMDFPGLGKVLAAIVTWVDDNHDEGRKLVDKIATFGTCLVNSTEAKTVAKYGEDNERLVTYGVHGRSYAINLKTWTPASVGVLGKYSAAVPAGNAMISVHGLRNVRPNEHSVFGAREDHHMVEIVSMTADPALEEAASAWGQGLLRELRQKDGDNILDSAYIPLLDYSDTDLKKVYGPHLETLISLKKKYDPQNVFKHSQPRVLG</sequence>
<dbReference type="InterPro" id="IPR016166">
    <property type="entry name" value="FAD-bd_PCMH"/>
</dbReference>
<dbReference type="InterPro" id="IPR012951">
    <property type="entry name" value="BBE"/>
</dbReference>
<feature type="domain" description="FAD-binding PCMH-type" evidence="5">
    <location>
        <begin position="40"/>
        <end position="206"/>
    </location>
</feature>
<dbReference type="InterPro" id="IPR016167">
    <property type="entry name" value="FAD-bd_PCMH_sub1"/>
</dbReference>
<keyword evidence="2" id="KW-0285">Flavoprotein</keyword>
<dbReference type="SUPFAM" id="SSF56176">
    <property type="entry name" value="FAD-binding/transporter-associated domain-like"/>
    <property type="match status" value="1"/>
</dbReference>
<keyword evidence="3" id="KW-0274">FAD</keyword>
<keyword evidence="4" id="KW-0560">Oxidoreductase</keyword>
<dbReference type="OrthoDB" id="407275at2759"/>
<dbReference type="InterPro" id="IPR050416">
    <property type="entry name" value="FAD-linked_Oxidoreductase"/>
</dbReference>
<name>A0A9P4Y491_CRYP1</name>
<dbReference type="PROSITE" id="PS51387">
    <property type="entry name" value="FAD_PCMH"/>
    <property type="match status" value="1"/>
</dbReference>
<dbReference type="PANTHER" id="PTHR42973">
    <property type="entry name" value="BINDING OXIDOREDUCTASE, PUTATIVE (AFU_ORTHOLOGUE AFUA_1G17690)-RELATED"/>
    <property type="match status" value="1"/>
</dbReference>
<dbReference type="AlphaFoldDB" id="A0A9P4Y491"/>
<proteinExistence type="inferred from homology"/>
<evidence type="ECO:0000259" key="5">
    <source>
        <dbReference type="PROSITE" id="PS51387"/>
    </source>
</evidence>
<evidence type="ECO:0000256" key="4">
    <source>
        <dbReference type="ARBA" id="ARBA00023002"/>
    </source>
</evidence>
<dbReference type="GO" id="GO:0016491">
    <property type="term" value="F:oxidoreductase activity"/>
    <property type="evidence" value="ECO:0007669"/>
    <property type="project" value="UniProtKB-KW"/>
</dbReference>
<dbReference type="GeneID" id="63840264"/>
<dbReference type="Pfam" id="PF01565">
    <property type="entry name" value="FAD_binding_4"/>
    <property type="match status" value="1"/>
</dbReference>
<dbReference type="Pfam" id="PF08031">
    <property type="entry name" value="BBE"/>
    <property type="match status" value="1"/>
</dbReference>
<dbReference type="Proteomes" id="UP000803844">
    <property type="component" value="Unassembled WGS sequence"/>
</dbReference>
<accession>A0A9P4Y491</accession>
<organism evidence="6 7">
    <name type="scientific">Cryphonectria parasitica (strain ATCC 38755 / EP155)</name>
    <dbReference type="NCBI Taxonomy" id="660469"/>
    <lineage>
        <taxon>Eukaryota</taxon>
        <taxon>Fungi</taxon>
        <taxon>Dikarya</taxon>
        <taxon>Ascomycota</taxon>
        <taxon>Pezizomycotina</taxon>
        <taxon>Sordariomycetes</taxon>
        <taxon>Sordariomycetidae</taxon>
        <taxon>Diaporthales</taxon>
        <taxon>Cryphonectriaceae</taxon>
        <taxon>Cryphonectria-Endothia species complex</taxon>
        <taxon>Cryphonectria</taxon>
    </lineage>
</organism>
<protein>
    <submittedName>
        <fullName evidence="6">FAD-binding domain-containing protein</fullName>
    </submittedName>
</protein>
<dbReference type="RefSeq" id="XP_040777618.1">
    <property type="nucleotide sequence ID" value="XM_040923135.1"/>
</dbReference>
<dbReference type="GO" id="GO:0071949">
    <property type="term" value="F:FAD binding"/>
    <property type="evidence" value="ECO:0007669"/>
    <property type="project" value="InterPro"/>
</dbReference>
<evidence type="ECO:0000313" key="6">
    <source>
        <dbReference type="EMBL" id="KAF3766657.1"/>
    </source>
</evidence>
<dbReference type="InterPro" id="IPR006094">
    <property type="entry name" value="Oxid_FAD_bind_N"/>
</dbReference>
<evidence type="ECO:0000313" key="7">
    <source>
        <dbReference type="Proteomes" id="UP000803844"/>
    </source>
</evidence>